<dbReference type="InterPro" id="IPR036465">
    <property type="entry name" value="vWFA_dom_sf"/>
</dbReference>
<proteinExistence type="inferred from homology"/>
<dbReference type="SUPFAM" id="SSF53300">
    <property type="entry name" value="vWA-like"/>
    <property type="match status" value="1"/>
</dbReference>
<accession>A0A1M5ZKL9</accession>
<feature type="compositionally biased region" description="Basic and acidic residues" evidence="2">
    <location>
        <begin position="82"/>
        <end position="96"/>
    </location>
</feature>
<dbReference type="PANTHER" id="PTHR30510:SF2">
    <property type="entry name" value="UPF0229 PROTEIN YEAH"/>
    <property type="match status" value="1"/>
</dbReference>
<dbReference type="InterPro" id="IPR014230">
    <property type="entry name" value="Spore_YhbH"/>
</dbReference>
<dbReference type="RefSeq" id="WP_073020799.1">
    <property type="nucleotide sequence ID" value="NZ_FQXU01000009.1"/>
</dbReference>
<dbReference type="InterPro" id="IPR006698">
    <property type="entry name" value="UPF0229"/>
</dbReference>
<dbReference type="AlphaFoldDB" id="A0A1M5ZKL9"/>
<protein>
    <recommendedName>
        <fullName evidence="1">UPF0229 protein SAMN02745941_03075</fullName>
    </recommendedName>
</protein>
<name>A0A1M5ZKL9_9CLOT</name>
<reference evidence="3 4" key="1">
    <citation type="submission" date="2016-11" db="EMBL/GenBank/DDBJ databases">
        <authorList>
            <person name="Jaros S."/>
            <person name="Januszkiewicz K."/>
            <person name="Wedrychowicz H."/>
        </authorList>
    </citation>
    <scope>NUCLEOTIDE SEQUENCE [LARGE SCALE GENOMIC DNA]</scope>
    <source>
        <strain evidence="3 4">DSM 6191</strain>
    </source>
</reference>
<evidence type="ECO:0000313" key="4">
    <source>
        <dbReference type="Proteomes" id="UP000184241"/>
    </source>
</evidence>
<evidence type="ECO:0000256" key="1">
    <source>
        <dbReference type="HAMAP-Rule" id="MF_01232"/>
    </source>
</evidence>
<dbReference type="Pfam" id="PF04285">
    <property type="entry name" value="DUF444"/>
    <property type="match status" value="2"/>
</dbReference>
<dbReference type="HAMAP" id="MF_01232">
    <property type="entry name" value="UPF0229"/>
    <property type="match status" value="1"/>
</dbReference>
<feature type="region of interest" description="Disordered" evidence="2">
    <location>
        <begin position="74"/>
        <end position="112"/>
    </location>
</feature>
<evidence type="ECO:0000256" key="2">
    <source>
        <dbReference type="SAM" id="MobiDB-lite"/>
    </source>
</evidence>
<dbReference type="NCBIfam" id="TIGR02877">
    <property type="entry name" value="spore_yhbH"/>
    <property type="match status" value="1"/>
</dbReference>
<organism evidence="3 4">
    <name type="scientific">Clostridium intestinale DSM 6191</name>
    <dbReference type="NCBI Taxonomy" id="1121320"/>
    <lineage>
        <taxon>Bacteria</taxon>
        <taxon>Bacillati</taxon>
        <taxon>Bacillota</taxon>
        <taxon>Clostridia</taxon>
        <taxon>Eubacteriales</taxon>
        <taxon>Clostridiaceae</taxon>
        <taxon>Clostridium</taxon>
    </lineage>
</organism>
<feature type="compositionally biased region" description="Gly residues" evidence="2">
    <location>
        <begin position="97"/>
        <end position="108"/>
    </location>
</feature>
<sequence length="397" mass="45936">MCAIFRDNAETPVEHDRAIEDRRRHRQLVEKSIKENLGDILSEESIIGESKNKKFKIPIRGIKEYQFIYGKNNKGVATGNGQEKRGQKVGQDDGSGKGKSGNGKAGNGEGEDVYETEITLEELLDYIIEDLDLPNLDRKKYSEIITESAGRKRGYQRYGINPRLAKKKTVVSKIARQQGKKRALRELGENGEMERFPFREEDLRYYRVKKKPKKESNAVLIFIMDVSGSMDVAKKYLARSFFFVLSRFIRRKYNNIAFEFISHTTSAKRVNEYEFFHKAESGGTYISSGLNLALQLINEKYPPDMWNIYPFYASDGDNWSEDNERAIKAVNELSDISNMVGYAELLPSTYSTTMYYRFEKEINRKNFLSVLVKEKKDLWQALKLMLKKELKEESYGL</sequence>
<dbReference type="Proteomes" id="UP000184241">
    <property type="component" value="Unassembled WGS sequence"/>
</dbReference>
<gene>
    <name evidence="3" type="ORF">SAMN02745941_03075</name>
</gene>
<comment type="similarity">
    <text evidence="1">Belongs to the UPF0229 family.</text>
</comment>
<dbReference type="EMBL" id="FQXU01000009">
    <property type="protein sequence ID" value="SHI24847.1"/>
    <property type="molecule type" value="Genomic_DNA"/>
</dbReference>
<evidence type="ECO:0000313" key="3">
    <source>
        <dbReference type="EMBL" id="SHI24847.1"/>
    </source>
</evidence>
<dbReference type="PANTHER" id="PTHR30510">
    <property type="entry name" value="UPF0229 PROTEIN YEAH"/>
    <property type="match status" value="1"/>
</dbReference>